<gene>
    <name evidence="2" type="ORF">FHW16_002704</name>
</gene>
<organism evidence="2 3">
    <name type="scientific">Phyllobacterium myrsinacearum</name>
    <dbReference type="NCBI Taxonomy" id="28101"/>
    <lineage>
        <taxon>Bacteria</taxon>
        <taxon>Pseudomonadati</taxon>
        <taxon>Pseudomonadota</taxon>
        <taxon>Alphaproteobacteria</taxon>
        <taxon>Hyphomicrobiales</taxon>
        <taxon>Phyllobacteriaceae</taxon>
        <taxon>Phyllobacterium</taxon>
    </lineage>
</organism>
<protein>
    <submittedName>
        <fullName evidence="2">Uncharacterized protein</fullName>
    </submittedName>
</protein>
<feature type="region of interest" description="Disordered" evidence="1">
    <location>
        <begin position="29"/>
        <end position="59"/>
    </location>
</feature>
<sequence length="382" mass="39683">MPTLDLRTGKQEEETRELIRKDIEGYGPYSSSGIPWLKPQGESVPWRFTDDPGNGRTGGMCYPQTLSPYQTSQLSVDAAKKDLPAVKGPGNPPETAKEATPSFANELLKNFKAEIKTDARTEEEKTRTTTKEFGQAANTDTKRTNTYKETGKPFDGKYTVGMSSSVGKDGALSEGKDEDGFAQGSYKAGFGEVKASSGLNISDDWAGGNANITGKVGASAAVGVFKADGSLGKDGLAQVKGGVEALSAEAKAEAGLKIGTYKGSPTATLSGEIGASATLVEGKLGGGISITPRRIWSPIVHAYNGLADWAEWDSRLEELDNKFDWGFFVELSGSAAISAEASAKGEVGALGDGKVGARGKLKLGAGVGAGLGLGGGIVMPKK</sequence>
<accession>A0A839ENI8</accession>
<evidence type="ECO:0000313" key="3">
    <source>
        <dbReference type="Proteomes" id="UP000549052"/>
    </source>
</evidence>
<dbReference type="AlphaFoldDB" id="A0A839ENI8"/>
<name>A0A839ENI8_9HYPH</name>
<feature type="region of interest" description="Disordered" evidence="1">
    <location>
        <begin position="82"/>
        <end position="101"/>
    </location>
</feature>
<dbReference type="Proteomes" id="UP000549052">
    <property type="component" value="Unassembled WGS sequence"/>
</dbReference>
<comment type="caution">
    <text evidence="2">The sequence shown here is derived from an EMBL/GenBank/DDBJ whole genome shotgun (WGS) entry which is preliminary data.</text>
</comment>
<dbReference type="EMBL" id="JACGXN010000003">
    <property type="protein sequence ID" value="MBA8878986.1"/>
    <property type="molecule type" value="Genomic_DNA"/>
</dbReference>
<proteinExistence type="predicted"/>
<evidence type="ECO:0000313" key="2">
    <source>
        <dbReference type="EMBL" id="MBA8878986.1"/>
    </source>
</evidence>
<reference evidence="2 3" key="1">
    <citation type="submission" date="2020-07" db="EMBL/GenBank/DDBJ databases">
        <title>Genomic Encyclopedia of Type Strains, Phase IV (KMG-V): Genome sequencing to study the core and pangenomes of soil and plant-associated prokaryotes.</title>
        <authorList>
            <person name="Whitman W."/>
        </authorList>
    </citation>
    <scope>NUCLEOTIDE SEQUENCE [LARGE SCALE GENOMIC DNA]</scope>
    <source>
        <strain evidence="2 3">AN3</strain>
    </source>
</reference>
<dbReference type="RefSeq" id="WP_182549663.1">
    <property type="nucleotide sequence ID" value="NZ_JACGXN010000003.1"/>
</dbReference>
<keyword evidence="3" id="KW-1185">Reference proteome</keyword>
<evidence type="ECO:0000256" key="1">
    <source>
        <dbReference type="SAM" id="MobiDB-lite"/>
    </source>
</evidence>